<reference evidence="4" key="1">
    <citation type="journal article" date="2019" name="Int. J. Syst. Evol. Microbiol.">
        <title>The Global Catalogue of Microorganisms (GCM) 10K type strain sequencing project: providing services to taxonomists for standard genome sequencing and annotation.</title>
        <authorList>
            <consortium name="The Broad Institute Genomics Platform"/>
            <consortium name="The Broad Institute Genome Sequencing Center for Infectious Disease"/>
            <person name="Wu L."/>
            <person name="Ma J."/>
        </authorList>
    </citation>
    <scope>NUCLEOTIDE SEQUENCE [LARGE SCALE GENOMIC DNA]</scope>
    <source>
        <strain evidence="4">CGMCC 4.1641</strain>
    </source>
</reference>
<dbReference type="InterPro" id="IPR007685">
    <property type="entry name" value="RelA_SpoT"/>
</dbReference>
<dbReference type="InterPro" id="IPR043519">
    <property type="entry name" value="NT_sf"/>
</dbReference>
<comment type="pathway">
    <text evidence="1">Purine metabolism; ppGpp biosynthesis; ppGpp from GTP: step 1/2.</text>
</comment>
<dbReference type="Gene3D" id="1.10.287.860">
    <property type="entry name" value="Nucleotidyltransferase"/>
    <property type="match status" value="1"/>
</dbReference>
<name>A0ABV8SIB8_9BACL</name>
<dbReference type="CDD" id="cd05399">
    <property type="entry name" value="NT_Rel-Spo_like"/>
    <property type="match status" value="1"/>
</dbReference>
<dbReference type="PANTHER" id="PTHR41773:SF1">
    <property type="entry name" value="RELA_SPOT DOMAIN-CONTAINING PROTEIN"/>
    <property type="match status" value="1"/>
</dbReference>
<evidence type="ECO:0000256" key="1">
    <source>
        <dbReference type="ARBA" id="ARBA00004976"/>
    </source>
</evidence>
<dbReference type="PANTHER" id="PTHR41773">
    <property type="entry name" value="GTP PYROPHOSPHATASE-RELATED"/>
    <property type="match status" value="1"/>
</dbReference>
<proteinExistence type="predicted"/>
<sequence>MSPFDVQCRVKDFESFYEKNDRKNYKKPFEEIDDICGLRVICYYPSDINRVVSIVKEEFKILDSEDKSETLEPDKFGYRSFHFVISLKEDWLKAPNFRELGELKAEIQIRTLLMHAWADISHKLSYKKKEHIPELFQRKLFQLSALFEIADDRFEVLKEEREEYINSLVNELKEGQTQSEPNPQLNLDSLQAFLDFHFPDRKRNVKDTTTLLDEIINLNISLNDLIKSYERTKDMLPQFEQEIFKEGSKRWAQVGIVRYLLDMTNKDYFEKRKNIIATGDRLRQREDHIRRVAEANSK</sequence>
<evidence type="ECO:0000313" key="4">
    <source>
        <dbReference type="Proteomes" id="UP001595755"/>
    </source>
</evidence>
<dbReference type="SMART" id="SM00954">
    <property type="entry name" value="RelA_SpoT"/>
    <property type="match status" value="1"/>
</dbReference>
<protein>
    <submittedName>
        <fullName evidence="3">GTP pyrophosphokinase family protein</fullName>
    </submittedName>
</protein>
<accession>A0ABV8SIB8</accession>
<dbReference type="Gene3D" id="3.30.460.10">
    <property type="entry name" value="Beta Polymerase, domain 2"/>
    <property type="match status" value="1"/>
</dbReference>
<dbReference type="RefSeq" id="WP_204602585.1">
    <property type="nucleotide sequence ID" value="NZ_JBHSED010000065.1"/>
</dbReference>
<organism evidence="3 4">
    <name type="scientific">Cohnella boryungensis</name>
    <dbReference type="NCBI Taxonomy" id="768479"/>
    <lineage>
        <taxon>Bacteria</taxon>
        <taxon>Bacillati</taxon>
        <taxon>Bacillota</taxon>
        <taxon>Bacilli</taxon>
        <taxon>Bacillales</taxon>
        <taxon>Paenibacillaceae</taxon>
        <taxon>Cohnella</taxon>
    </lineage>
</organism>
<gene>
    <name evidence="3" type="ORF">ACFO1S_24675</name>
</gene>
<dbReference type="EMBL" id="JBHSED010000065">
    <property type="protein sequence ID" value="MFC4306618.1"/>
    <property type="molecule type" value="Genomic_DNA"/>
</dbReference>
<comment type="caution">
    <text evidence="3">The sequence shown here is derived from an EMBL/GenBank/DDBJ whole genome shotgun (WGS) entry which is preliminary data.</text>
</comment>
<dbReference type="Pfam" id="PF04607">
    <property type="entry name" value="RelA_SpoT"/>
    <property type="match status" value="1"/>
</dbReference>
<evidence type="ECO:0000259" key="2">
    <source>
        <dbReference type="SMART" id="SM00954"/>
    </source>
</evidence>
<dbReference type="Proteomes" id="UP001595755">
    <property type="component" value="Unassembled WGS sequence"/>
</dbReference>
<feature type="domain" description="RelA/SpoT" evidence="2">
    <location>
        <begin position="8"/>
        <end position="132"/>
    </location>
</feature>
<dbReference type="SUPFAM" id="SSF81301">
    <property type="entry name" value="Nucleotidyltransferase"/>
    <property type="match status" value="1"/>
</dbReference>
<keyword evidence="4" id="KW-1185">Reference proteome</keyword>
<evidence type="ECO:0000313" key="3">
    <source>
        <dbReference type="EMBL" id="MFC4306618.1"/>
    </source>
</evidence>